<comment type="caution">
    <text evidence="1">The sequence shown here is derived from an EMBL/GenBank/DDBJ whole genome shotgun (WGS) entry which is preliminary data.</text>
</comment>
<sequence length="77" mass="8831">MVDEATGRLQWVYAQLAAGWRVEGPVIERAVYRGQHERASVFEFVLRHERGCQAMAVNDCPEVRSFIRERQLASIAL</sequence>
<name>A0A0P9FGL3_9CHLR</name>
<proteinExistence type="predicted"/>
<dbReference type="Proteomes" id="UP000050509">
    <property type="component" value="Unassembled WGS sequence"/>
</dbReference>
<dbReference type="AlphaFoldDB" id="A0A0P9FGL3"/>
<accession>A0A0P9FGL3</accession>
<dbReference type="EMBL" id="LJCR01000605">
    <property type="protein sequence ID" value="KPV52259.1"/>
    <property type="molecule type" value="Genomic_DNA"/>
</dbReference>
<organism evidence="1 2">
    <name type="scientific">Kouleothrix aurantiaca</name>
    <dbReference type="NCBI Taxonomy" id="186479"/>
    <lineage>
        <taxon>Bacteria</taxon>
        <taxon>Bacillati</taxon>
        <taxon>Chloroflexota</taxon>
        <taxon>Chloroflexia</taxon>
        <taxon>Chloroflexales</taxon>
        <taxon>Roseiflexineae</taxon>
        <taxon>Roseiflexaceae</taxon>
        <taxon>Kouleothrix</taxon>
    </lineage>
</organism>
<protein>
    <submittedName>
        <fullName evidence="1">Uncharacterized protein</fullName>
    </submittedName>
</protein>
<gene>
    <name evidence="1" type="ORF">SE17_16550</name>
</gene>
<evidence type="ECO:0000313" key="2">
    <source>
        <dbReference type="Proteomes" id="UP000050509"/>
    </source>
</evidence>
<reference evidence="1 2" key="1">
    <citation type="submission" date="2015-09" db="EMBL/GenBank/DDBJ databases">
        <title>Draft genome sequence of Kouleothrix aurantiaca JCM 19913.</title>
        <authorList>
            <person name="Hemp J."/>
        </authorList>
    </citation>
    <scope>NUCLEOTIDE SEQUENCE [LARGE SCALE GENOMIC DNA]</scope>
    <source>
        <strain evidence="1 2">COM-B</strain>
    </source>
</reference>
<keyword evidence="2" id="KW-1185">Reference proteome</keyword>
<evidence type="ECO:0000313" key="1">
    <source>
        <dbReference type="EMBL" id="KPV52259.1"/>
    </source>
</evidence>